<keyword evidence="2" id="KW-1185">Reference proteome</keyword>
<dbReference type="Proteomes" id="UP000002010">
    <property type="component" value="Chromosome"/>
</dbReference>
<evidence type="ECO:0000313" key="1">
    <source>
        <dbReference type="EMBL" id="ACO74997.1"/>
    </source>
</evidence>
<protein>
    <submittedName>
        <fullName evidence="1">Transcriptional regulator, Fis family protein</fullName>
    </submittedName>
</protein>
<gene>
    <name evidence="1" type="ordered locus">LHK_02013</name>
</gene>
<proteinExistence type="predicted"/>
<dbReference type="KEGG" id="lhk:LHK_02013"/>
<dbReference type="EMBL" id="CP001154">
    <property type="protein sequence ID" value="ACO74997.1"/>
    <property type="molecule type" value="Genomic_DNA"/>
</dbReference>
<reference evidence="1 2" key="1">
    <citation type="journal article" date="2009" name="PLoS Genet.">
        <title>The complete genome and proteome of Laribacter hongkongensis reveal potential mechanisms for adaptations to different temperatures and habitats.</title>
        <authorList>
            <person name="Woo P.C."/>
            <person name="Lau S.K."/>
            <person name="Tse H."/>
            <person name="Teng J.L."/>
            <person name="Curreem S.O."/>
            <person name="Tsang A.K."/>
            <person name="Fan R.Y."/>
            <person name="Wong G.K."/>
            <person name="Huang Y."/>
            <person name="Loman N.J."/>
            <person name="Snyder L.A."/>
            <person name="Cai J.J."/>
            <person name="Huang J.D."/>
            <person name="Mak W."/>
            <person name="Pallen M.J."/>
            <person name="Lok S."/>
            <person name="Yuen K.Y."/>
        </authorList>
    </citation>
    <scope>NUCLEOTIDE SEQUENCE [LARGE SCALE GENOMIC DNA]</scope>
    <source>
        <strain evidence="1 2">HLHK9</strain>
    </source>
</reference>
<evidence type="ECO:0000313" key="2">
    <source>
        <dbReference type="Proteomes" id="UP000002010"/>
    </source>
</evidence>
<dbReference type="HOGENOM" id="CLU_2753775_0_0_4"/>
<dbReference type="AlphaFoldDB" id="C1D957"/>
<accession>C1D957</accession>
<sequence length="82" mass="9651">MERFNGRISEVLATHGFESGQDLSATLERHVLLYNQYLPQLVLRHRTPVQAMKAWQKQRPELFKKRVCNRPGLDIYWSALRG</sequence>
<organism evidence="1 2">
    <name type="scientific">Laribacter hongkongensis (strain HLHK9)</name>
    <dbReference type="NCBI Taxonomy" id="557598"/>
    <lineage>
        <taxon>Bacteria</taxon>
        <taxon>Pseudomonadati</taxon>
        <taxon>Pseudomonadota</taxon>
        <taxon>Betaproteobacteria</taxon>
        <taxon>Neisseriales</taxon>
        <taxon>Aquaspirillaceae</taxon>
        <taxon>Laribacter</taxon>
    </lineage>
</organism>
<dbReference type="eggNOG" id="COG2801">
    <property type="taxonomic scope" value="Bacteria"/>
</dbReference>
<name>C1D957_LARHH</name>
<dbReference type="STRING" id="557598.LHK_02013"/>